<protein>
    <submittedName>
        <fullName evidence="2">Uncharacterized protein</fullName>
    </submittedName>
</protein>
<sequence>PAGLGPGDSARPEAGAWDAAGAGVRARGGAAPRRHLRGRGAAARRGGPARGGGGAGRCDVPRAGGSGRPAQQRHCVPRLEEQLRERGQPCARTGSAGAARAPPEERALCRAARRRAAARGAAGTGPWRWRRRACAPAALRDLADGAMQRAELGGQLSALQQRLGHEVRPLQEVLFMYDEARDAALQASCMKAHGFVLLTAFLRMQALLMVVGLVRDLVDCVALAARRCSARLMRPVLELLGCMAAALFGLCRVCRGVLSSTGGPATGQQCLVSSREQDAWQGSTVWGPSTAAVRRRTRAHLEALADAAESSPAALAAIGLSSEDVRRHAAELQHIQENCTPMRTPGSRPSWWLAGEGNVGGAAEAEEEVLAAARRAGPAEMLMACAIVLSLPSTVLIVEVATGSFDVACACGVVGVSCAAWAGLFDEGEHMCNASVLAVLSWACTVLGAAACLMDAGSVVASAALLATLRLRAVGARGTRCPLAMESTCSATWSGGSSRPSSAARPSSPTSGAGLWRWRAAPSAPAPRMPCAPPARARRAPRRGAPLGRRWW</sequence>
<name>A0ABN9PDG0_9DINO</name>
<organism evidence="2 3">
    <name type="scientific">Prorocentrum cordatum</name>
    <dbReference type="NCBI Taxonomy" id="2364126"/>
    <lineage>
        <taxon>Eukaryota</taxon>
        <taxon>Sar</taxon>
        <taxon>Alveolata</taxon>
        <taxon>Dinophyceae</taxon>
        <taxon>Prorocentrales</taxon>
        <taxon>Prorocentraceae</taxon>
        <taxon>Prorocentrum</taxon>
    </lineage>
</organism>
<feature type="compositionally biased region" description="Low complexity" evidence="1">
    <location>
        <begin position="543"/>
        <end position="552"/>
    </location>
</feature>
<feature type="compositionally biased region" description="Basic and acidic residues" evidence="1">
    <location>
        <begin position="77"/>
        <end position="87"/>
    </location>
</feature>
<gene>
    <name evidence="2" type="ORF">PCOR1329_LOCUS86</name>
</gene>
<evidence type="ECO:0000313" key="2">
    <source>
        <dbReference type="EMBL" id="CAK0788121.1"/>
    </source>
</evidence>
<dbReference type="Proteomes" id="UP001189429">
    <property type="component" value="Unassembled WGS sequence"/>
</dbReference>
<accession>A0ABN9PDG0</accession>
<feature type="compositionally biased region" description="Low complexity" evidence="1">
    <location>
        <begin position="491"/>
        <end position="523"/>
    </location>
</feature>
<reference evidence="2" key="1">
    <citation type="submission" date="2023-10" db="EMBL/GenBank/DDBJ databases">
        <authorList>
            <person name="Chen Y."/>
            <person name="Shah S."/>
            <person name="Dougan E. K."/>
            <person name="Thang M."/>
            <person name="Chan C."/>
        </authorList>
    </citation>
    <scope>NUCLEOTIDE SEQUENCE [LARGE SCALE GENOMIC DNA]</scope>
</reference>
<feature type="compositionally biased region" description="Low complexity" evidence="1">
    <location>
        <begin position="12"/>
        <end position="31"/>
    </location>
</feature>
<feature type="region of interest" description="Disordered" evidence="1">
    <location>
        <begin position="1"/>
        <end position="104"/>
    </location>
</feature>
<evidence type="ECO:0000256" key="1">
    <source>
        <dbReference type="SAM" id="MobiDB-lite"/>
    </source>
</evidence>
<proteinExistence type="predicted"/>
<feature type="region of interest" description="Disordered" evidence="1">
    <location>
        <begin position="491"/>
        <end position="552"/>
    </location>
</feature>
<keyword evidence="3" id="KW-1185">Reference proteome</keyword>
<feature type="compositionally biased region" description="Pro residues" evidence="1">
    <location>
        <begin position="524"/>
        <end position="533"/>
    </location>
</feature>
<dbReference type="EMBL" id="CAUYUJ010000002">
    <property type="protein sequence ID" value="CAK0788121.1"/>
    <property type="molecule type" value="Genomic_DNA"/>
</dbReference>
<feature type="non-terminal residue" evidence="2">
    <location>
        <position position="1"/>
    </location>
</feature>
<evidence type="ECO:0000313" key="3">
    <source>
        <dbReference type="Proteomes" id="UP001189429"/>
    </source>
</evidence>
<comment type="caution">
    <text evidence="2">The sequence shown here is derived from an EMBL/GenBank/DDBJ whole genome shotgun (WGS) entry which is preliminary data.</text>
</comment>